<keyword evidence="8" id="KW-1185">Reference proteome</keyword>
<dbReference type="STRING" id="1672749.BJF92_19180"/>
<evidence type="ECO:0000313" key="5">
    <source>
        <dbReference type="EMBL" id="OLP54365.1"/>
    </source>
</evidence>
<protein>
    <submittedName>
        <fullName evidence="5">GntR family transcriptional regulator</fullName>
    </submittedName>
</protein>
<dbReference type="GO" id="GO:0003677">
    <property type="term" value="F:DNA binding"/>
    <property type="evidence" value="ECO:0007669"/>
    <property type="project" value="UniProtKB-KW"/>
</dbReference>
<feature type="domain" description="HTH gntR-type" evidence="4">
    <location>
        <begin position="17"/>
        <end position="84"/>
    </location>
</feature>
<dbReference type="InterPro" id="IPR011711">
    <property type="entry name" value="GntR_C"/>
</dbReference>
<gene>
    <name evidence="5" type="ORF">BJF92_19180</name>
    <name evidence="6" type="ORF">BTR14_21115</name>
</gene>
<dbReference type="SUPFAM" id="SSF48008">
    <property type="entry name" value="GntR ligand-binding domain-like"/>
    <property type="match status" value="1"/>
</dbReference>
<evidence type="ECO:0000259" key="4">
    <source>
        <dbReference type="PROSITE" id="PS50949"/>
    </source>
</evidence>
<keyword evidence="1" id="KW-0805">Transcription regulation</keyword>
<dbReference type="PANTHER" id="PTHR43537:SF5">
    <property type="entry name" value="UXU OPERON TRANSCRIPTIONAL REGULATOR"/>
    <property type="match status" value="1"/>
</dbReference>
<keyword evidence="3" id="KW-0804">Transcription</keyword>
<keyword evidence="2" id="KW-0238">DNA-binding</keyword>
<dbReference type="InterPro" id="IPR036388">
    <property type="entry name" value="WH-like_DNA-bd_sf"/>
</dbReference>
<dbReference type="SMART" id="SM00345">
    <property type="entry name" value="HTH_GNTR"/>
    <property type="match status" value="1"/>
</dbReference>
<dbReference type="EMBL" id="MKIO01000035">
    <property type="protein sequence ID" value="OLP54365.1"/>
    <property type="molecule type" value="Genomic_DNA"/>
</dbReference>
<reference evidence="6 8" key="3">
    <citation type="journal article" date="2017" name="Antonie Van Leeuwenhoek">
        <title>Rhizobium rhizosphaerae sp. nov., a novel species isolated from rice rhizosphere.</title>
        <authorList>
            <person name="Zhao J.J."/>
            <person name="Zhang J."/>
            <person name="Zhang R.J."/>
            <person name="Zhang C.W."/>
            <person name="Yin H.Q."/>
            <person name="Zhang X.X."/>
        </authorList>
    </citation>
    <scope>NUCLEOTIDE SEQUENCE [LARGE SCALE GENOMIC DNA]</scope>
    <source>
        <strain evidence="6 8">RD15</strain>
    </source>
</reference>
<dbReference type="InterPro" id="IPR008920">
    <property type="entry name" value="TF_FadR/GntR_C"/>
</dbReference>
<evidence type="ECO:0000313" key="8">
    <source>
        <dbReference type="Proteomes" id="UP000192652"/>
    </source>
</evidence>
<comment type="caution">
    <text evidence="5">The sequence shown here is derived from an EMBL/GenBank/DDBJ whole genome shotgun (WGS) entry which is preliminary data.</text>
</comment>
<dbReference type="PROSITE" id="PS50949">
    <property type="entry name" value="HTH_GNTR"/>
    <property type="match status" value="1"/>
</dbReference>
<name>A0A1Q9AGP2_9HYPH</name>
<dbReference type="Gene3D" id="1.20.120.530">
    <property type="entry name" value="GntR ligand-binding domain-like"/>
    <property type="match status" value="1"/>
</dbReference>
<evidence type="ECO:0000313" key="6">
    <source>
        <dbReference type="EMBL" id="OQP83976.1"/>
    </source>
</evidence>
<dbReference type="PANTHER" id="PTHR43537">
    <property type="entry name" value="TRANSCRIPTIONAL REGULATOR, GNTR FAMILY"/>
    <property type="match status" value="1"/>
</dbReference>
<evidence type="ECO:0000313" key="7">
    <source>
        <dbReference type="Proteomes" id="UP000186143"/>
    </source>
</evidence>
<dbReference type="Pfam" id="PF00392">
    <property type="entry name" value="GntR"/>
    <property type="match status" value="1"/>
</dbReference>
<accession>A0A1Q9AGP2</accession>
<reference evidence="5 7" key="1">
    <citation type="submission" date="2016-09" db="EMBL/GenBank/DDBJ databases">
        <title>Rhizobium sp. nov., a novel species isolated from the rice rhizosphere.</title>
        <authorList>
            <person name="Zhao J."/>
            <person name="Zhang X."/>
        </authorList>
    </citation>
    <scope>NUCLEOTIDE SEQUENCE [LARGE SCALE GENOMIC DNA]</scope>
    <source>
        <strain evidence="5 7">MH17</strain>
    </source>
</reference>
<dbReference type="InterPro" id="IPR036390">
    <property type="entry name" value="WH_DNA-bd_sf"/>
</dbReference>
<dbReference type="Proteomes" id="UP000186143">
    <property type="component" value="Unassembled WGS sequence"/>
</dbReference>
<dbReference type="Pfam" id="PF07729">
    <property type="entry name" value="FCD"/>
    <property type="match status" value="1"/>
</dbReference>
<evidence type="ECO:0000256" key="2">
    <source>
        <dbReference type="ARBA" id="ARBA00023125"/>
    </source>
</evidence>
<dbReference type="Proteomes" id="UP000192652">
    <property type="component" value="Unassembled WGS sequence"/>
</dbReference>
<organism evidence="5 7">
    <name type="scientific">Xaviernesmea rhizosphaerae</name>
    <dbReference type="NCBI Taxonomy" id="1672749"/>
    <lineage>
        <taxon>Bacteria</taxon>
        <taxon>Pseudomonadati</taxon>
        <taxon>Pseudomonadota</taxon>
        <taxon>Alphaproteobacteria</taxon>
        <taxon>Hyphomicrobiales</taxon>
        <taxon>Rhizobiaceae</taxon>
        <taxon>Rhizobium/Agrobacterium group</taxon>
        <taxon>Xaviernesmea</taxon>
    </lineage>
</organism>
<dbReference type="GO" id="GO:0003700">
    <property type="term" value="F:DNA-binding transcription factor activity"/>
    <property type="evidence" value="ECO:0007669"/>
    <property type="project" value="InterPro"/>
</dbReference>
<evidence type="ECO:0000256" key="3">
    <source>
        <dbReference type="ARBA" id="ARBA00023163"/>
    </source>
</evidence>
<dbReference type="PRINTS" id="PR00035">
    <property type="entry name" value="HTHGNTR"/>
</dbReference>
<dbReference type="AlphaFoldDB" id="A0A1Q9AGP2"/>
<sequence length="224" mass="24929">MAFVSMSSTIFSDERAQNLGETAYQTLLDMLIGRKLATNTVLQERPLADFLNISRTPLRYALNRLENEGFLDRTPGRALVVKAFSPRELVETLHVRVVLETEAARLAIDRIPTEALDAIESEIATLLACEKPDVAEDWAVDSRLHQLIAHHSGNAVLAGMIETLRLKTHMFNLSRLPERFEAGHREHLAIIAALRAHDRDAARAGIQTHLDNVRASIIAKLSAI</sequence>
<reference evidence="6" key="2">
    <citation type="submission" date="2016-12" db="EMBL/GenBank/DDBJ databases">
        <authorList>
            <person name="Zhang X."/>
            <person name="Zhao J."/>
        </authorList>
    </citation>
    <scope>NUCLEOTIDE SEQUENCE</scope>
    <source>
        <strain evidence="6">RD15</strain>
    </source>
</reference>
<dbReference type="Gene3D" id="1.10.10.10">
    <property type="entry name" value="Winged helix-like DNA-binding domain superfamily/Winged helix DNA-binding domain"/>
    <property type="match status" value="1"/>
</dbReference>
<dbReference type="SMART" id="SM00895">
    <property type="entry name" value="FCD"/>
    <property type="match status" value="1"/>
</dbReference>
<dbReference type="SUPFAM" id="SSF46785">
    <property type="entry name" value="Winged helix' DNA-binding domain"/>
    <property type="match status" value="1"/>
</dbReference>
<evidence type="ECO:0000256" key="1">
    <source>
        <dbReference type="ARBA" id="ARBA00023015"/>
    </source>
</evidence>
<dbReference type="EMBL" id="MSPX01000025">
    <property type="protein sequence ID" value="OQP83976.1"/>
    <property type="molecule type" value="Genomic_DNA"/>
</dbReference>
<proteinExistence type="predicted"/>
<dbReference type="InterPro" id="IPR000524">
    <property type="entry name" value="Tscrpt_reg_HTH_GntR"/>
</dbReference>